<evidence type="ECO:0000256" key="13">
    <source>
        <dbReference type="PIRSR" id="PIRSR006118-2"/>
    </source>
</evidence>
<dbReference type="PANTHER" id="PTHR21485">
    <property type="entry name" value="HAD SUPERFAMILY MEMBERS CMAS AND KDSC"/>
    <property type="match status" value="1"/>
</dbReference>
<feature type="binding site" evidence="13">
    <location>
        <position position="10"/>
    </location>
    <ligand>
        <name>substrate</name>
    </ligand>
</feature>
<dbReference type="NCBIfam" id="TIGR01670">
    <property type="entry name" value="KdsC-phosphatas"/>
    <property type="match status" value="1"/>
</dbReference>
<comment type="cofactor">
    <cofactor evidence="2 13">
        <name>Mg(2+)</name>
        <dbReference type="ChEBI" id="CHEBI:18420"/>
    </cofactor>
</comment>
<dbReference type="SFLD" id="SFLDG01138">
    <property type="entry name" value="C1.6.2:_Deoxy-d-mannose-octulo"/>
    <property type="match status" value="1"/>
</dbReference>
<dbReference type="SUPFAM" id="SSF56784">
    <property type="entry name" value="HAD-like"/>
    <property type="match status" value="1"/>
</dbReference>
<keyword evidence="8 13" id="KW-0479">Metal-binding</keyword>
<organism evidence="14 15">
    <name type="scientific">Campylobacter subantarcticus LMG 24374</name>
    <dbReference type="NCBI Taxonomy" id="1388751"/>
    <lineage>
        <taxon>Bacteria</taxon>
        <taxon>Pseudomonadati</taxon>
        <taxon>Campylobacterota</taxon>
        <taxon>Epsilonproteobacteria</taxon>
        <taxon>Campylobacterales</taxon>
        <taxon>Campylobacteraceae</taxon>
        <taxon>Campylobacter</taxon>
    </lineage>
</organism>
<dbReference type="GO" id="GO:0019143">
    <property type="term" value="F:3-deoxy-manno-octulosonate-8-phosphatase activity"/>
    <property type="evidence" value="ECO:0007669"/>
    <property type="project" value="UniProtKB-EC"/>
</dbReference>
<comment type="similarity">
    <text evidence="3">Belongs to the KdsC family.</text>
</comment>
<feature type="binding site" evidence="13">
    <location>
        <position position="8"/>
    </location>
    <ligand>
        <name>Mg(2+)</name>
        <dbReference type="ChEBI" id="CHEBI:18420"/>
    </ligand>
</feature>
<dbReference type="Proteomes" id="UP000031135">
    <property type="component" value="Chromosome"/>
</dbReference>
<comment type="catalytic activity">
    <reaction evidence="1">
        <text>3-deoxy-alpha-D-manno-2-octulosonate-8-phosphate + H2O = 3-deoxy-alpha-D-manno-oct-2-ulosonate + phosphate</text>
        <dbReference type="Rhea" id="RHEA:11500"/>
        <dbReference type="ChEBI" id="CHEBI:15377"/>
        <dbReference type="ChEBI" id="CHEBI:43474"/>
        <dbReference type="ChEBI" id="CHEBI:85985"/>
        <dbReference type="ChEBI" id="CHEBI:85986"/>
        <dbReference type="EC" id="3.1.3.45"/>
    </reaction>
</comment>
<evidence type="ECO:0000256" key="5">
    <source>
        <dbReference type="ARBA" id="ARBA00011881"/>
    </source>
</evidence>
<dbReference type="InterPro" id="IPR036412">
    <property type="entry name" value="HAD-like_sf"/>
</dbReference>
<dbReference type="Gene3D" id="3.40.50.1000">
    <property type="entry name" value="HAD superfamily/HAD-like"/>
    <property type="match status" value="1"/>
</dbReference>
<evidence type="ECO:0000256" key="8">
    <source>
        <dbReference type="ARBA" id="ARBA00022723"/>
    </source>
</evidence>
<reference evidence="14 15" key="1">
    <citation type="journal article" date="2014" name="Genome Biol. Evol.">
        <title>Comparative Genomics of the Campylobacter lari Group.</title>
        <authorList>
            <person name="Miller W.G."/>
            <person name="Yee E."/>
            <person name="Chapman M.H."/>
            <person name="Smith T.P."/>
            <person name="Bono J.L."/>
            <person name="Huynh S."/>
            <person name="Parker C.T."/>
            <person name="Vandamme P."/>
            <person name="Luong K."/>
            <person name="Korlach J."/>
        </authorList>
    </citation>
    <scope>NUCLEOTIDE SEQUENCE [LARGE SCALE GENOMIC DNA]</scope>
    <source>
        <strain evidence="14 15">LMG 24374</strain>
    </source>
</reference>
<evidence type="ECO:0000256" key="9">
    <source>
        <dbReference type="ARBA" id="ARBA00022801"/>
    </source>
</evidence>
<dbReference type="AlphaFoldDB" id="A0A0A8H9B5"/>
<dbReference type="InterPro" id="IPR050793">
    <property type="entry name" value="CMP-NeuNAc_synthase"/>
</dbReference>
<dbReference type="EC" id="3.1.3.45" evidence="6"/>
<gene>
    <name evidence="14" type="primary">kdsC</name>
    <name evidence="14" type="ORF">CSUB8521_0696</name>
</gene>
<evidence type="ECO:0000256" key="6">
    <source>
        <dbReference type="ARBA" id="ARBA00013066"/>
    </source>
</evidence>
<comment type="subunit">
    <text evidence="5">Homotetramer.</text>
</comment>
<evidence type="ECO:0000256" key="12">
    <source>
        <dbReference type="ARBA" id="ARBA00031051"/>
    </source>
</evidence>
<name>A0A0A8H9B5_9BACT</name>
<feature type="binding site" evidence="13">
    <location>
        <position position="101"/>
    </location>
    <ligand>
        <name>Mg(2+)</name>
        <dbReference type="ChEBI" id="CHEBI:18420"/>
    </ligand>
</feature>
<dbReference type="SFLD" id="SFLDS00003">
    <property type="entry name" value="Haloacid_Dehalogenase"/>
    <property type="match status" value="1"/>
</dbReference>
<dbReference type="KEGG" id="csm:CSUB8521_0696"/>
<evidence type="ECO:0000256" key="10">
    <source>
        <dbReference type="ARBA" id="ARBA00022842"/>
    </source>
</evidence>
<dbReference type="InterPro" id="IPR023214">
    <property type="entry name" value="HAD_sf"/>
</dbReference>
<dbReference type="SFLD" id="SFLDG01136">
    <property type="entry name" value="C1.6:_Phosphoserine_Phosphatas"/>
    <property type="match status" value="1"/>
</dbReference>
<dbReference type="InterPro" id="IPR010023">
    <property type="entry name" value="KdsC_fam"/>
</dbReference>
<protein>
    <recommendedName>
        <fullName evidence="7">3-deoxy-D-manno-octulosonate 8-phosphate phosphatase KdsC</fullName>
        <ecNumber evidence="6">3.1.3.45</ecNumber>
    </recommendedName>
    <alternativeName>
        <fullName evidence="12">KDO 8-P phosphatase</fullName>
    </alternativeName>
</protein>
<proteinExistence type="inferred from homology"/>
<dbReference type="EMBL" id="CP007772">
    <property type="protein sequence ID" value="AJC90547.1"/>
    <property type="molecule type" value="Genomic_DNA"/>
</dbReference>
<dbReference type="HOGENOM" id="CLU_106694_1_0_7"/>
<dbReference type="GO" id="GO:0008781">
    <property type="term" value="F:N-acylneuraminate cytidylyltransferase activity"/>
    <property type="evidence" value="ECO:0007669"/>
    <property type="project" value="TreeGrafter"/>
</dbReference>
<dbReference type="GO" id="GO:0046872">
    <property type="term" value="F:metal ion binding"/>
    <property type="evidence" value="ECO:0007669"/>
    <property type="project" value="UniProtKB-KW"/>
</dbReference>
<keyword evidence="10 13" id="KW-0460">Magnesium</keyword>
<dbReference type="PIRSF" id="PIRSF006118">
    <property type="entry name" value="KDO8-P_Ptase"/>
    <property type="match status" value="1"/>
</dbReference>
<evidence type="ECO:0000256" key="3">
    <source>
        <dbReference type="ARBA" id="ARBA00005893"/>
    </source>
</evidence>
<evidence type="ECO:0000313" key="14">
    <source>
        <dbReference type="EMBL" id="AJC90547.1"/>
    </source>
</evidence>
<dbReference type="Pfam" id="PF08282">
    <property type="entry name" value="Hydrolase_3"/>
    <property type="match status" value="1"/>
</dbReference>
<dbReference type="GO" id="GO:0009103">
    <property type="term" value="P:lipopolysaccharide biosynthetic process"/>
    <property type="evidence" value="ECO:0007669"/>
    <property type="project" value="UniProtKB-KW"/>
</dbReference>
<evidence type="ECO:0000256" key="1">
    <source>
        <dbReference type="ARBA" id="ARBA00000898"/>
    </source>
</evidence>
<dbReference type="OrthoDB" id="9805604at2"/>
<keyword evidence="9 14" id="KW-0378">Hydrolase</keyword>
<evidence type="ECO:0000256" key="2">
    <source>
        <dbReference type="ARBA" id="ARBA00001946"/>
    </source>
</evidence>
<accession>A0A0A8H9B5</accession>
<dbReference type="RefSeq" id="WP_039663419.1">
    <property type="nucleotide sequence ID" value="NZ_CP007772.1"/>
</dbReference>
<dbReference type="PANTHER" id="PTHR21485:SF6">
    <property type="entry name" value="N-ACYLNEURAMINATE CYTIDYLYLTRANSFERASE-RELATED"/>
    <property type="match status" value="1"/>
</dbReference>
<comment type="similarity">
    <text evidence="4">Belongs to the CMP-NeuNAc synthase family.</text>
</comment>
<keyword evidence="11" id="KW-0448">Lipopolysaccharide biosynthesis</keyword>
<evidence type="ECO:0000256" key="7">
    <source>
        <dbReference type="ARBA" id="ARBA00020092"/>
    </source>
</evidence>
<evidence type="ECO:0000256" key="11">
    <source>
        <dbReference type="ARBA" id="ARBA00022985"/>
    </source>
</evidence>
<sequence>MIELIFLDVDGCLTDGKIIYTQNYGEIKEFNVKDGAAIEAWQKLGKKVAIITGRTSECVYFRARDLKIDLVYQGISDKLACAKEILEKLNLDFSQCAAIGDYYNDMSLLEAVEYSFKPKDAHKALKTDKVLNRKGGNGAVSEMIEILVEYNNMQAQWDKLWR</sequence>
<evidence type="ECO:0000313" key="15">
    <source>
        <dbReference type="Proteomes" id="UP000031135"/>
    </source>
</evidence>
<evidence type="ECO:0000256" key="4">
    <source>
        <dbReference type="ARBA" id="ARBA00010726"/>
    </source>
</evidence>